<evidence type="ECO:0000256" key="5">
    <source>
        <dbReference type="ARBA" id="ARBA00022989"/>
    </source>
</evidence>
<dbReference type="GO" id="GO:0009986">
    <property type="term" value="C:cell surface"/>
    <property type="evidence" value="ECO:0007669"/>
    <property type="project" value="TreeGrafter"/>
</dbReference>
<evidence type="ECO:0000256" key="2">
    <source>
        <dbReference type="ARBA" id="ARBA00004167"/>
    </source>
</evidence>
<keyword evidence="5" id="KW-1133">Transmembrane helix</keyword>
<protein>
    <recommendedName>
        <fullName evidence="3">protein disulfide-isomerase</fullName>
        <ecNumber evidence="3">5.3.4.1</ecNumber>
    </recommendedName>
</protein>
<dbReference type="InterPro" id="IPR052250">
    <property type="entry name" value="PDI_TMX3"/>
</dbReference>
<dbReference type="GO" id="GO:0016020">
    <property type="term" value="C:membrane"/>
    <property type="evidence" value="ECO:0007669"/>
    <property type="project" value="UniProtKB-SubCell"/>
</dbReference>
<proteinExistence type="predicted"/>
<evidence type="ECO:0000256" key="6">
    <source>
        <dbReference type="ARBA" id="ARBA00023136"/>
    </source>
</evidence>
<organism evidence="8 9">
    <name type="scientific">Triplophysa rosa</name>
    <name type="common">Cave loach</name>
    <dbReference type="NCBI Taxonomy" id="992332"/>
    <lineage>
        <taxon>Eukaryota</taxon>
        <taxon>Metazoa</taxon>
        <taxon>Chordata</taxon>
        <taxon>Craniata</taxon>
        <taxon>Vertebrata</taxon>
        <taxon>Euteleostomi</taxon>
        <taxon>Actinopterygii</taxon>
        <taxon>Neopterygii</taxon>
        <taxon>Teleostei</taxon>
        <taxon>Ostariophysi</taxon>
        <taxon>Cypriniformes</taxon>
        <taxon>Nemacheilidae</taxon>
        <taxon>Triplophysa</taxon>
    </lineage>
</organism>
<keyword evidence="4" id="KW-0812">Transmembrane</keyword>
<feature type="compositionally biased region" description="Acidic residues" evidence="7">
    <location>
        <begin position="181"/>
        <end position="191"/>
    </location>
</feature>
<dbReference type="PANTHER" id="PTHR46426:SF1">
    <property type="entry name" value="PROTEIN DISULFIDE-ISOMERASE TMX3"/>
    <property type="match status" value="1"/>
</dbReference>
<evidence type="ECO:0000313" key="9">
    <source>
        <dbReference type="Proteomes" id="UP001059041"/>
    </source>
</evidence>
<comment type="caution">
    <text evidence="8">The sequence shown here is derived from an EMBL/GenBank/DDBJ whole genome shotgun (WGS) entry which is preliminary data.</text>
</comment>
<evidence type="ECO:0000256" key="4">
    <source>
        <dbReference type="ARBA" id="ARBA00022692"/>
    </source>
</evidence>
<reference evidence="8" key="1">
    <citation type="submission" date="2021-02" db="EMBL/GenBank/DDBJ databases">
        <title>Comparative genomics reveals that relaxation of natural selection precedes convergent phenotypic evolution of cavefish.</title>
        <authorList>
            <person name="Peng Z."/>
        </authorList>
    </citation>
    <scope>NUCLEOTIDE SEQUENCE</scope>
    <source>
        <tissue evidence="8">Muscle</tissue>
    </source>
</reference>
<dbReference type="PANTHER" id="PTHR46426">
    <property type="entry name" value="PROTEIN DISULFIDE-ISOMERASE TMX3"/>
    <property type="match status" value="1"/>
</dbReference>
<feature type="compositionally biased region" description="Basic and acidic residues" evidence="7">
    <location>
        <begin position="170"/>
        <end position="180"/>
    </location>
</feature>
<dbReference type="Proteomes" id="UP001059041">
    <property type="component" value="Unassembled WGS sequence"/>
</dbReference>
<accession>A0A9W7W7E6</accession>
<feature type="region of interest" description="Disordered" evidence="7">
    <location>
        <begin position="151"/>
        <end position="197"/>
    </location>
</feature>
<dbReference type="EC" id="5.3.4.1" evidence="3"/>
<evidence type="ECO:0000313" key="8">
    <source>
        <dbReference type="EMBL" id="KAI7789377.1"/>
    </source>
</evidence>
<dbReference type="GO" id="GO:0005783">
    <property type="term" value="C:endoplasmic reticulum"/>
    <property type="evidence" value="ECO:0007669"/>
    <property type="project" value="TreeGrafter"/>
</dbReference>
<comment type="catalytic activity">
    <reaction evidence="1">
        <text>Catalyzes the rearrangement of -S-S- bonds in proteins.</text>
        <dbReference type="EC" id="5.3.4.1"/>
    </reaction>
</comment>
<dbReference type="AlphaFoldDB" id="A0A9W7W7E6"/>
<comment type="subcellular location">
    <subcellularLocation>
        <location evidence="2">Membrane</location>
        <topology evidence="2">Single-pass membrane protein</topology>
    </subcellularLocation>
</comment>
<name>A0A9W7W7E6_TRIRA</name>
<keyword evidence="6" id="KW-0472">Membrane</keyword>
<dbReference type="GO" id="GO:0003756">
    <property type="term" value="F:protein disulfide isomerase activity"/>
    <property type="evidence" value="ECO:0007669"/>
    <property type="project" value="UniProtKB-EC"/>
</dbReference>
<gene>
    <name evidence="8" type="ORF">IRJ41_000981</name>
</gene>
<keyword evidence="9" id="KW-1185">Reference proteome</keyword>
<evidence type="ECO:0000256" key="3">
    <source>
        <dbReference type="ARBA" id="ARBA00012723"/>
    </source>
</evidence>
<sequence length="197" mass="22383">MVREIRIPLPPCHVNCQWFSRYYSEVSVPNIIILNTSNEQYFLPAEPVENLQQLLYFFNSVLDGSAPAFGGDGIFQRIKRVVYDAKTTIMVSQGSAMQTRLGEKRDPPNAIFSVFRSSPVLGCFLFGLPLGVISLMCYGICTAESDDSTDDMEFIKREGFTDEDEEESENEARLQIKHTGEEDEEDENEEETKEKVD</sequence>
<evidence type="ECO:0000256" key="7">
    <source>
        <dbReference type="SAM" id="MobiDB-lite"/>
    </source>
</evidence>
<dbReference type="EMBL" id="JAFHDT010000482">
    <property type="protein sequence ID" value="KAI7789377.1"/>
    <property type="molecule type" value="Genomic_DNA"/>
</dbReference>
<evidence type="ECO:0000256" key="1">
    <source>
        <dbReference type="ARBA" id="ARBA00001182"/>
    </source>
</evidence>